<dbReference type="AlphaFoldDB" id="A0A6J6EZH3"/>
<accession>A0A6J6EZH3</accession>
<proteinExistence type="predicted"/>
<sequence length="69" mass="7383">MPSLTVMVPNSIGTPPAARTPTLAASVSRRIDMLHGVISFHDEATPTWGFSQSSSVRPTARNMAREAAF</sequence>
<dbReference type="EMBL" id="CAEZTS010000075">
    <property type="protein sequence ID" value="CAB4580084.1"/>
    <property type="molecule type" value="Genomic_DNA"/>
</dbReference>
<organism evidence="2">
    <name type="scientific">freshwater metagenome</name>
    <dbReference type="NCBI Taxonomy" id="449393"/>
    <lineage>
        <taxon>unclassified sequences</taxon>
        <taxon>metagenomes</taxon>
        <taxon>ecological metagenomes</taxon>
    </lineage>
</organism>
<protein>
    <submittedName>
        <fullName evidence="2">Unannotated protein</fullName>
    </submittedName>
</protein>
<gene>
    <name evidence="2" type="ORF">UFOPK1722_00964</name>
</gene>
<evidence type="ECO:0000313" key="2">
    <source>
        <dbReference type="EMBL" id="CAB4580084.1"/>
    </source>
</evidence>
<name>A0A6J6EZH3_9ZZZZ</name>
<feature type="region of interest" description="Disordered" evidence="1">
    <location>
        <begin position="50"/>
        <end position="69"/>
    </location>
</feature>
<evidence type="ECO:0000256" key="1">
    <source>
        <dbReference type="SAM" id="MobiDB-lite"/>
    </source>
</evidence>
<reference evidence="2" key="1">
    <citation type="submission" date="2020-05" db="EMBL/GenBank/DDBJ databases">
        <authorList>
            <person name="Chiriac C."/>
            <person name="Salcher M."/>
            <person name="Ghai R."/>
            <person name="Kavagutti S V."/>
        </authorList>
    </citation>
    <scope>NUCLEOTIDE SEQUENCE</scope>
</reference>